<feature type="transmembrane region" description="Helical" evidence="1">
    <location>
        <begin position="107"/>
        <end position="126"/>
    </location>
</feature>
<sequence>MGSLGSTSIIDSPLVFGVYAVAAVIALLLLTVRPNRSWRRTRWLLVGLGSLVVGAVVGLLVAWIFGDLLDLFGVAFSFVTRCWIAAGFAALALAVSSLVAGRLGRRIVALFGAVVFAATSAMSFNIDIGTYPTLESLVGVSPYQSSTLPALGAATVLQAPLSSSWLPPAGLPTAGVVGTVHIPATVSGFDARDALVYLPPAALTADPPALPVVIALSGQPGDPADPLVSAHLTETLDSYARLHNGLAPIVVSPDQLGDPTNNPMCVDGALGNSATYLTVDVVTWITANLPVAASPDGWAIAGFSQGGTCSIQLGAGHPELFGSLLDISGELVPANGDTQATIQDGFGGNPGAYSDAQPLTILKKHTPYASTFAIFAVGANDLEYRAHTLVVSAAAKTAGMRTTYFEAPDSAHDYTTATYSFARGVGLLAANWGLGS</sequence>
<keyword evidence="1" id="KW-0812">Transmembrane</keyword>
<evidence type="ECO:0008006" key="4">
    <source>
        <dbReference type="Google" id="ProtNLM"/>
    </source>
</evidence>
<evidence type="ECO:0000256" key="1">
    <source>
        <dbReference type="SAM" id="Phobius"/>
    </source>
</evidence>
<dbReference type="GO" id="GO:0016747">
    <property type="term" value="F:acyltransferase activity, transferring groups other than amino-acyl groups"/>
    <property type="evidence" value="ECO:0007669"/>
    <property type="project" value="TreeGrafter"/>
</dbReference>
<dbReference type="InterPro" id="IPR029058">
    <property type="entry name" value="AB_hydrolase_fold"/>
</dbReference>
<accession>A0A3E0WC52</accession>
<keyword evidence="1" id="KW-0472">Membrane</keyword>
<proteinExistence type="predicted"/>
<dbReference type="Proteomes" id="UP000257080">
    <property type="component" value="Unassembled WGS sequence"/>
</dbReference>
<dbReference type="AlphaFoldDB" id="A0A3E0WC52"/>
<evidence type="ECO:0000313" key="3">
    <source>
        <dbReference type="Proteomes" id="UP000257080"/>
    </source>
</evidence>
<dbReference type="RefSeq" id="WP_116418575.1">
    <property type="nucleotide sequence ID" value="NZ_NBXC01000015.1"/>
</dbReference>
<dbReference type="PANTHER" id="PTHR48098">
    <property type="entry name" value="ENTEROCHELIN ESTERASE-RELATED"/>
    <property type="match status" value="1"/>
</dbReference>
<dbReference type="PANTHER" id="PTHR48098:SF1">
    <property type="entry name" value="DIACYLGLYCEROL ACYLTRANSFERASE_MYCOLYLTRANSFERASE AG85A"/>
    <property type="match status" value="1"/>
</dbReference>
<dbReference type="Gene3D" id="3.40.50.1820">
    <property type="entry name" value="alpha/beta hydrolase"/>
    <property type="match status" value="1"/>
</dbReference>
<dbReference type="InterPro" id="IPR000801">
    <property type="entry name" value="Esterase-like"/>
</dbReference>
<feature type="transmembrane region" description="Helical" evidence="1">
    <location>
        <begin position="12"/>
        <end position="31"/>
    </location>
</feature>
<dbReference type="OrthoDB" id="3723842at2"/>
<comment type="caution">
    <text evidence="2">The sequence shown here is derived from an EMBL/GenBank/DDBJ whole genome shotgun (WGS) entry which is preliminary data.</text>
</comment>
<dbReference type="SUPFAM" id="SSF53474">
    <property type="entry name" value="alpha/beta-Hydrolases"/>
    <property type="match status" value="1"/>
</dbReference>
<dbReference type="EMBL" id="NBXE01000020">
    <property type="protein sequence ID" value="RFA27125.1"/>
    <property type="molecule type" value="Genomic_DNA"/>
</dbReference>
<name>A0A3E0WC52_9MICO</name>
<feature type="transmembrane region" description="Helical" evidence="1">
    <location>
        <begin position="43"/>
        <end position="65"/>
    </location>
</feature>
<gene>
    <name evidence="2" type="ORF">B7R25_08680</name>
</gene>
<organism evidence="2 3">
    <name type="scientific">Subtercola boreus</name>
    <dbReference type="NCBI Taxonomy" id="120213"/>
    <lineage>
        <taxon>Bacteria</taxon>
        <taxon>Bacillati</taxon>
        <taxon>Actinomycetota</taxon>
        <taxon>Actinomycetes</taxon>
        <taxon>Micrococcales</taxon>
        <taxon>Microbacteriaceae</taxon>
        <taxon>Subtercola</taxon>
    </lineage>
</organism>
<dbReference type="InterPro" id="IPR050583">
    <property type="entry name" value="Mycobacterial_A85_antigen"/>
</dbReference>
<keyword evidence="1" id="KW-1133">Transmembrane helix</keyword>
<feature type="transmembrane region" description="Helical" evidence="1">
    <location>
        <begin position="71"/>
        <end position="95"/>
    </location>
</feature>
<dbReference type="Pfam" id="PF00756">
    <property type="entry name" value="Esterase"/>
    <property type="match status" value="1"/>
</dbReference>
<protein>
    <recommendedName>
        <fullName evidence="4">Esterase</fullName>
    </recommendedName>
</protein>
<evidence type="ECO:0000313" key="2">
    <source>
        <dbReference type="EMBL" id="RFA27125.1"/>
    </source>
</evidence>
<reference evidence="2 3" key="1">
    <citation type="submission" date="2017-04" db="EMBL/GenBank/DDBJ databases">
        <title>Comparative genome analysis of Subtercola boreus.</title>
        <authorList>
            <person name="Cho Y.-J."/>
            <person name="Cho A."/>
            <person name="Kim O.-S."/>
            <person name="Lee J.-I."/>
        </authorList>
    </citation>
    <scope>NUCLEOTIDE SEQUENCE [LARGE SCALE GENOMIC DNA]</scope>
    <source>
        <strain evidence="2 3">P28004</strain>
    </source>
</reference>